<evidence type="ECO:0000256" key="2">
    <source>
        <dbReference type="ARBA" id="ARBA00022679"/>
    </source>
</evidence>
<comment type="function">
    <text evidence="3">Catalyzes the transfer of a formyl group from 5-formyl tetrahydromethanopterin (5-formyl-H(4)MPT) to methanofuran (MFR) to produce formylmethanofuran (formyl-MFR) and tetrahydromethanopterin (H(4)MPT).</text>
</comment>
<keyword evidence="2 3" id="KW-0808">Transferase</keyword>
<evidence type="ECO:0000259" key="4">
    <source>
        <dbReference type="Pfam" id="PF01913"/>
    </source>
</evidence>
<reference evidence="6" key="1">
    <citation type="journal article" date="2020" name="mSystems">
        <title>Genome- and Community-Level Interaction Insights into Carbon Utilization and Element Cycling Functions of Hydrothermarchaeota in Hydrothermal Sediment.</title>
        <authorList>
            <person name="Zhou Z."/>
            <person name="Liu Y."/>
            <person name="Xu W."/>
            <person name="Pan J."/>
            <person name="Luo Z.H."/>
            <person name="Li M."/>
        </authorList>
    </citation>
    <scope>NUCLEOTIDE SEQUENCE [LARGE SCALE GENOMIC DNA]</scope>
    <source>
        <strain evidence="6">SpSt-732</strain>
    </source>
</reference>
<dbReference type="GO" id="GO:0006730">
    <property type="term" value="P:one-carbon metabolic process"/>
    <property type="evidence" value="ECO:0007669"/>
    <property type="project" value="UniProtKB-UniRule"/>
</dbReference>
<name>A0A7C4BCZ6_9CREN</name>
<organism evidence="6">
    <name type="scientific">Ignisphaera aggregans</name>
    <dbReference type="NCBI Taxonomy" id="334771"/>
    <lineage>
        <taxon>Archaea</taxon>
        <taxon>Thermoproteota</taxon>
        <taxon>Thermoprotei</taxon>
        <taxon>Desulfurococcales</taxon>
        <taxon>Desulfurococcaceae</taxon>
        <taxon>Ignisphaera</taxon>
    </lineage>
</organism>
<dbReference type="InterPro" id="IPR002770">
    <property type="entry name" value="ForMFR_H4MPT_ForTrfase_C"/>
</dbReference>
<dbReference type="GO" id="GO:0030270">
    <property type="term" value="F:formylmethanofuran-tetrahydromethanopterin N-formyltransferase activity"/>
    <property type="evidence" value="ECO:0007669"/>
    <property type="project" value="UniProtKB-UniRule"/>
</dbReference>
<dbReference type="NCBIfam" id="NF002554">
    <property type="entry name" value="PRK02114.1"/>
    <property type="match status" value="1"/>
</dbReference>
<dbReference type="GO" id="GO:0005737">
    <property type="term" value="C:cytoplasm"/>
    <property type="evidence" value="ECO:0007669"/>
    <property type="project" value="UniProtKB-SubCell"/>
</dbReference>
<sequence>MCYIYTPHLEVWDLSLRLGEAVIEDTFAEAFPMYATRIIITAVNRKWALTAARVATGFGTSVIASPGECGIEALLSPKATPDGRYGAAIQFYHYDPANLKIVTMARVGQCILTAPTTAAFDGLPKARRKMAVGRALAKFGDGFEKEDDLYGRRVWRIPVMEGEFIIEDTFGVVKAVAGGNILILARSREAGLEAAEKAVKAIRRYARGVITPFPGGIVRSGSKVGSLKYPKLRATTNHVYCPTLRGIVKETRVPPDVNSVFEIVVNGLRREQVLKAMGVAIKAVATVPGVVKIDAGNYGGKLGPYLLYLKEALEVVKDLEVKV</sequence>
<keyword evidence="3 6" id="KW-0012">Acyltransferase</keyword>
<dbReference type="NCBIfam" id="TIGR03119">
    <property type="entry name" value="one_C_fhcD"/>
    <property type="match status" value="1"/>
</dbReference>
<evidence type="ECO:0000256" key="1">
    <source>
        <dbReference type="ARBA" id="ARBA00006770"/>
    </source>
</evidence>
<evidence type="ECO:0000313" key="6">
    <source>
        <dbReference type="EMBL" id="HGI88200.1"/>
    </source>
</evidence>
<gene>
    <name evidence="6" type="primary">fhcD</name>
    <name evidence="3" type="synonym">ftr</name>
    <name evidence="6" type="ORF">ENV14_07445</name>
</gene>
<dbReference type="AlphaFoldDB" id="A0A7C4BCZ6"/>
<accession>A0A7C4BCZ6</accession>
<comment type="caution">
    <text evidence="6">The sequence shown here is derived from an EMBL/GenBank/DDBJ whole genome shotgun (WGS) entry which is preliminary data.</text>
</comment>
<protein>
    <recommendedName>
        <fullName evidence="3">Formylmethanofuran--tetrahydromethanopterin formyltransferase</fullName>
        <shortName evidence="3">Ftr</shortName>
        <ecNumber evidence="3">2.3.1.101</ecNumber>
    </recommendedName>
    <alternativeName>
        <fullName evidence="3">H4MPT formyltransferase</fullName>
    </alternativeName>
</protein>
<proteinExistence type="inferred from homology"/>
<evidence type="ECO:0000256" key="3">
    <source>
        <dbReference type="HAMAP-Rule" id="MF_00579"/>
    </source>
</evidence>
<dbReference type="PIRSF" id="PIRSF006414">
    <property type="entry name" value="Ftr_formyl_trnsf"/>
    <property type="match status" value="1"/>
</dbReference>
<feature type="domain" description="Formylmethanofuran: tetrahydromethanopterin formyltransferase Ftr N-terminal" evidence="4">
    <location>
        <begin position="20"/>
        <end position="159"/>
    </location>
</feature>
<comment type="subcellular location">
    <subcellularLocation>
        <location evidence="3">Cytoplasm</location>
    </subcellularLocation>
</comment>
<comment type="catalytic activity">
    <reaction evidence="3">
        <text>N-formylmethanofuran + 5,6,7,8-tetrahydromethanopterin + H(+) = N(5)-formyl-5,6,7,8-tetrahydromethanopterin + methanofuran</text>
        <dbReference type="Rhea" id="RHEA:18061"/>
        <dbReference type="ChEBI" id="CHEBI:15378"/>
        <dbReference type="ChEBI" id="CHEBI:57727"/>
        <dbReference type="ChEBI" id="CHEBI:58018"/>
        <dbReference type="ChEBI" id="CHEBI:58103"/>
        <dbReference type="ChEBI" id="CHEBI:58151"/>
        <dbReference type="EC" id="2.3.1.101"/>
    </reaction>
</comment>
<dbReference type="EC" id="2.3.1.101" evidence="3"/>
<dbReference type="EMBL" id="DTFF01000063">
    <property type="protein sequence ID" value="HGI88200.1"/>
    <property type="molecule type" value="Genomic_DNA"/>
</dbReference>
<dbReference type="InterPro" id="IPR022667">
    <property type="entry name" value="ForMFR_H4MPT_ForTrfase_N"/>
</dbReference>
<dbReference type="HAMAP" id="MF_00579">
    <property type="entry name" value="FTR"/>
    <property type="match status" value="1"/>
</dbReference>
<feature type="domain" description="Formylmethanofuran: tetrahydromethanopterin formyltransferase Ftr C-terminal" evidence="5">
    <location>
        <begin position="162"/>
        <end position="311"/>
    </location>
</feature>
<dbReference type="InterPro" id="IPR023447">
    <property type="entry name" value="ForMFR_H4MPT_ForTrfase_fd-like"/>
</dbReference>
<keyword evidence="3" id="KW-0963">Cytoplasm</keyword>
<dbReference type="InterPro" id="IPR014053">
    <property type="entry name" value="ForMFR_H4MPT_ForTrfase"/>
</dbReference>
<keyword evidence="3" id="KW-0554">One-carbon metabolism</keyword>
<comment type="similarity">
    <text evidence="1 3">Belongs to the FTR family.</text>
</comment>
<dbReference type="Pfam" id="PF01913">
    <property type="entry name" value="FTR"/>
    <property type="match status" value="1"/>
</dbReference>
<dbReference type="SUPFAM" id="SSF55112">
    <property type="entry name" value="Formylmethanofuran:tetrahydromethanopterin formyltransferase"/>
    <property type="match status" value="2"/>
</dbReference>
<dbReference type="Pfam" id="PF02741">
    <property type="entry name" value="FTR_C"/>
    <property type="match status" value="1"/>
</dbReference>
<evidence type="ECO:0000259" key="5">
    <source>
        <dbReference type="Pfam" id="PF02741"/>
    </source>
</evidence>
<comment type="subunit">
    <text evidence="3">Homotetramer.</text>
</comment>
<dbReference type="Gene3D" id="3.30.70.520">
    <property type="match status" value="2"/>
</dbReference>